<dbReference type="EMBL" id="QGKY02000190">
    <property type="protein sequence ID" value="KAF2590971.1"/>
    <property type="molecule type" value="Genomic_DNA"/>
</dbReference>
<evidence type="ECO:0000313" key="1">
    <source>
        <dbReference type="EMBL" id="KAF2590971.1"/>
    </source>
</evidence>
<comment type="caution">
    <text evidence="1">The sequence shown here is derived from an EMBL/GenBank/DDBJ whole genome shotgun (WGS) entry which is preliminary data.</text>
</comment>
<gene>
    <name evidence="1" type="ORF">F2Q70_00038007</name>
</gene>
<sequence>MLPLQKEADPEKTEAVLLLDGGSNTINLNTQPCRIEACIEDRSWDPENDQDIKTKHWPRRISQCKPLVDLTTDAPSRTDTVRADLLWNPNLNPTIPTNPNPFVTPFHLASKTAHVQLEVHSWWSGFYKQLN</sequence>
<protein>
    <submittedName>
        <fullName evidence="1">Uncharacterized protein</fullName>
    </submittedName>
</protein>
<reference evidence="1" key="1">
    <citation type="submission" date="2019-12" db="EMBL/GenBank/DDBJ databases">
        <title>Genome sequencing and annotation of Brassica cretica.</title>
        <authorList>
            <person name="Studholme D.J."/>
            <person name="Sarris P.F."/>
        </authorList>
    </citation>
    <scope>NUCLEOTIDE SEQUENCE</scope>
    <source>
        <strain evidence="1">PFS-102/07</strain>
        <tissue evidence="1">Leaf</tissue>
    </source>
</reference>
<dbReference type="AlphaFoldDB" id="A0A8S9KA73"/>
<proteinExistence type="predicted"/>
<organism evidence="1">
    <name type="scientific">Brassica cretica</name>
    <name type="common">Mustard</name>
    <dbReference type="NCBI Taxonomy" id="69181"/>
    <lineage>
        <taxon>Eukaryota</taxon>
        <taxon>Viridiplantae</taxon>
        <taxon>Streptophyta</taxon>
        <taxon>Embryophyta</taxon>
        <taxon>Tracheophyta</taxon>
        <taxon>Spermatophyta</taxon>
        <taxon>Magnoliopsida</taxon>
        <taxon>eudicotyledons</taxon>
        <taxon>Gunneridae</taxon>
        <taxon>Pentapetalae</taxon>
        <taxon>rosids</taxon>
        <taxon>malvids</taxon>
        <taxon>Brassicales</taxon>
        <taxon>Brassicaceae</taxon>
        <taxon>Brassiceae</taxon>
        <taxon>Brassica</taxon>
    </lineage>
</organism>
<name>A0A8S9KA73_BRACR</name>
<accession>A0A8S9KA73</accession>